<feature type="domain" description="Dynein heavy chain tail" evidence="2">
    <location>
        <begin position="710"/>
        <end position="910"/>
    </location>
</feature>
<evidence type="ECO:0000259" key="2">
    <source>
        <dbReference type="Pfam" id="PF08385"/>
    </source>
</evidence>
<dbReference type="Proteomes" id="UP000478052">
    <property type="component" value="Unassembled WGS sequence"/>
</dbReference>
<dbReference type="InterPro" id="IPR026983">
    <property type="entry name" value="DHC"/>
</dbReference>
<keyword evidence="1" id="KW-0175">Coiled coil</keyword>
<dbReference type="GO" id="GO:0007018">
    <property type="term" value="P:microtubule-based movement"/>
    <property type="evidence" value="ECO:0007669"/>
    <property type="project" value="InterPro"/>
</dbReference>
<feature type="domain" description="Dynein heavy chain tail" evidence="2">
    <location>
        <begin position="207"/>
        <end position="544"/>
    </location>
</feature>
<keyword evidence="4" id="KW-1185">Reference proteome</keyword>
<evidence type="ECO:0000313" key="3">
    <source>
        <dbReference type="EMBL" id="KAF0754525.1"/>
    </source>
</evidence>
<evidence type="ECO:0000313" key="4">
    <source>
        <dbReference type="Proteomes" id="UP000478052"/>
    </source>
</evidence>
<dbReference type="EMBL" id="VUJU01004387">
    <property type="protein sequence ID" value="KAF0754525.1"/>
    <property type="molecule type" value="Genomic_DNA"/>
</dbReference>
<evidence type="ECO:0000256" key="1">
    <source>
        <dbReference type="SAM" id="Coils"/>
    </source>
</evidence>
<organism evidence="3 4">
    <name type="scientific">Aphis craccivora</name>
    <name type="common">Cowpea aphid</name>
    <dbReference type="NCBI Taxonomy" id="307492"/>
    <lineage>
        <taxon>Eukaryota</taxon>
        <taxon>Metazoa</taxon>
        <taxon>Ecdysozoa</taxon>
        <taxon>Arthropoda</taxon>
        <taxon>Hexapoda</taxon>
        <taxon>Insecta</taxon>
        <taxon>Pterygota</taxon>
        <taxon>Neoptera</taxon>
        <taxon>Paraneoptera</taxon>
        <taxon>Hemiptera</taxon>
        <taxon>Sternorrhyncha</taxon>
        <taxon>Aphidomorpha</taxon>
        <taxon>Aphidoidea</taxon>
        <taxon>Aphididae</taxon>
        <taxon>Aphidini</taxon>
        <taxon>Aphis</taxon>
        <taxon>Aphis</taxon>
    </lineage>
</organism>
<feature type="coiled-coil region" evidence="1">
    <location>
        <begin position="1036"/>
        <end position="1081"/>
    </location>
</feature>
<sequence>MNSGDSGELSDKRLVYVYNFLIKSLKIKNDVIDTMMRNREFHALVMEFLNTPDRDSIFFMQNSAGLLIPMYDDFPDGYKSRVSYIIRIDPVEVTDDNCDSILLCGEVSPNPFEDLKAITENVSDKRINKALSNLFSNKENFFKNCSDDIIVEVQDRLNDFLTNINNMSGQMKNRSILTLPYGYDNITTALKTAEMSDGKIIDDVLKQRLENKVYTWFKEMKTMVALKPDVILEKNPAASPVQYLDFWKNREKQFVHFYEQIDQQIGHFLTITKSPCLDIYKQIIETTVSEKRETNLINMFLSTLTKHINTIEGDGLVESKIEICVLWRKLACIWINCPNFQNYNYLIILIKVLCNMVIAESSRYLEPTALFQGELAENLTKIYDILDILSYFKNQFNVIQTEYFKKQFDKFVLSNSVSRNYKPRYWNFHTNDIFQSLDAFEDRLKCIKSMIINFIDYQKLEKVDVGGLIGCWYSPMIENMYLRFTKYMEKLVSIAYDPLDLLNDVNNVSFLEDYNYYLNMSNDIDNRLATVSKACFENIDNLMSFHKHKIKAQDATFFYILDSERWALAMMFLSIGKNVMLPVPDVDKSKGDSRNIIGVIMEVTMDDLYKIGTKNGIIAQLFSRNQFSSCDEFKFLRNLSKTQTFAIYNDIWFDRAESSYCSEYCGKAFRTSVRFIGLGIGSGKIIDRLSGTVIDTGIEKSDYYEMRFIPEEMDQEYPLVARAIMWGNSRINNRLLEDLITIQSFDLPIMKTPRGDQINIKAEQLKDKFKNYLSPLFEEWKRVVPIQIQEKIVQPLFTINNNKTISLNFSKELDAAIKVTRYIILCNYNFKNPMFGIEIDDIPYDAIKLYKRENLILKYKRDIEEIVKWYNMLRTETHPTELQLIIQEIENIDNLIEDAQKFVTWNSEDIVYSSEHDLNEESKNDQSMSPISLQNTISTIHDLTKNIYERVMQTHENFEKIIILSSQWINKPMYMRDKNTKRIAFDHKLTEKKIARYAEVQDASTKIQRLLKEDLLLFHNVPLLDPNLKNQEAIILEEILEEENNEEEKLDYIENQEELILEEIFDEENNEEEKLDYIENQEEIISEEIFEEEYNGEEKLDYIDIQAEIILSNIERKLMWDKYKYYVDEIVFTELQDATLCSLKYINDEITNLNGTLPMFLVVYFLDNDNFPRFSPNLEIEDEPNFLGLVTSLLEDMVEMGSYMERIADSYPSYNVDIRNVETVVEYIDNILEQVKITTNKALEYIVQYQDYSMVWLTNQNDALSTFLLYGRDLSSEELEIQYDVDEDGNPLVIHSSPKLIDFQNKINLFDNIYQKVDKIDEIMTFDVWLTIDIKPFKRDLLKLITSWSDLFKTYLVNKVVNSLRSLRDFTMETDIGLLKPLEEGDYEGLVKIMGHLFNVRERQEEYDSMFEPIGEILHLLKVYDVEMPEDVCTGLALFDFTIKSSKEGSALEEIRRLKGSFSTRKILA</sequence>
<dbReference type="GO" id="GO:0045505">
    <property type="term" value="F:dynein intermediate chain binding"/>
    <property type="evidence" value="ECO:0007669"/>
    <property type="project" value="InterPro"/>
</dbReference>
<dbReference type="Pfam" id="PF08385">
    <property type="entry name" value="DHC_N1"/>
    <property type="match status" value="2"/>
</dbReference>
<dbReference type="OrthoDB" id="6628162at2759"/>
<comment type="caution">
    <text evidence="3">The sequence shown here is derived from an EMBL/GenBank/DDBJ whole genome shotgun (WGS) entry which is preliminary data.</text>
</comment>
<reference evidence="3 4" key="1">
    <citation type="submission" date="2019-08" db="EMBL/GenBank/DDBJ databases">
        <title>Whole genome of Aphis craccivora.</title>
        <authorList>
            <person name="Voronova N.V."/>
            <person name="Shulinski R.S."/>
            <person name="Bandarenka Y.V."/>
            <person name="Zhorov D.G."/>
            <person name="Warner D."/>
        </authorList>
    </citation>
    <scope>NUCLEOTIDE SEQUENCE [LARGE SCALE GENOMIC DNA]</scope>
    <source>
        <strain evidence="3">180601</strain>
        <tissue evidence="3">Whole Body</tissue>
    </source>
</reference>
<dbReference type="GO" id="GO:0051959">
    <property type="term" value="F:dynein light intermediate chain binding"/>
    <property type="evidence" value="ECO:0007669"/>
    <property type="project" value="InterPro"/>
</dbReference>
<dbReference type="InterPro" id="IPR013594">
    <property type="entry name" value="Dynein_heavy_tail"/>
</dbReference>
<accession>A0A6G0YF31</accession>
<proteinExistence type="predicted"/>
<name>A0A6G0YF31_APHCR</name>
<dbReference type="GO" id="GO:0005858">
    <property type="term" value="C:axonemal dynein complex"/>
    <property type="evidence" value="ECO:0007669"/>
    <property type="project" value="TreeGrafter"/>
</dbReference>
<dbReference type="PANTHER" id="PTHR46532">
    <property type="entry name" value="MALE FERTILITY FACTOR KL5"/>
    <property type="match status" value="1"/>
</dbReference>
<gene>
    <name evidence="3" type="ORF">FWK35_00015908</name>
</gene>
<protein>
    <recommendedName>
        <fullName evidence="2">Dynein heavy chain tail domain-containing protein</fullName>
    </recommendedName>
</protein>
<dbReference type="PANTHER" id="PTHR46532:SF11">
    <property type="entry name" value="DYNEIN AXONEMAL HEAVY CHAIN 12"/>
    <property type="match status" value="1"/>
</dbReference>